<sequence length="244" mass="26097">MAGEAGQGALYQRLAAALSRAIAGGLLADGAALPSERCLTEGLGLSRVTVRAALDRLVEQGLVQRRQGARSVVRSRVEKTPELASFSEEMRARGRVPSSLWIERSRAPAELFESMALGLEPGAEVARLSRVRLADDVPVAVEVAAVPATLLPDPEAVDASLYAALRARGHVPHHGFQRVRAELASNDDAARLGLVPGAPVLAFERRAFLADGRALEVTRTRYSGAAYEFATRLSLSDQHQKQTS</sequence>
<dbReference type="InterPro" id="IPR028978">
    <property type="entry name" value="Chorismate_lyase_/UTRA_dom_sf"/>
</dbReference>
<dbReference type="SUPFAM" id="SSF64288">
    <property type="entry name" value="Chorismate lyase-like"/>
    <property type="match status" value="1"/>
</dbReference>
<dbReference type="InterPro" id="IPR011663">
    <property type="entry name" value="UTRA"/>
</dbReference>
<dbReference type="Gene3D" id="3.40.1410.10">
    <property type="entry name" value="Chorismate lyase-like"/>
    <property type="match status" value="1"/>
</dbReference>
<proteinExistence type="predicted"/>
<dbReference type="CDD" id="cd07377">
    <property type="entry name" value="WHTH_GntR"/>
    <property type="match status" value="1"/>
</dbReference>
<evidence type="ECO:0000256" key="3">
    <source>
        <dbReference type="ARBA" id="ARBA00023163"/>
    </source>
</evidence>
<dbReference type="InterPro" id="IPR036390">
    <property type="entry name" value="WH_DNA-bd_sf"/>
</dbReference>
<organism evidence="5 6">
    <name type="scientific">Maritimibacter fusiformis</name>
    <dbReference type="NCBI Taxonomy" id="2603819"/>
    <lineage>
        <taxon>Bacteria</taxon>
        <taxon>Pseudomonadati</taxon>
        <taxon>Pseudomonadota</taxon>
        <taxon>Alphaproteobacteria</taxon>
        <taxon>Rhodobacterales</taxon>
        <taxon>Roseobacteraceae</taxon>
        <taxon>Maritimibacter</taxon>
    </lineage>
</organism>
<dbReference type="PANTHER" id="PTHR44846">
    <property type="entry name" value="MANNOSYL-D-GLYCERATE TRANSPORT/METABOLISM SYSTEM REPRESSOR MNGR-RELATED"/>
    <property type="match status" value="1"/>
</dbReference>
<keyword evidence="3" id="KW-0804">Transcription</keyword>
<dbReference type="SMART" id="SM00866">
    <property type="entry name" value="UTRA"/>
    <property type="match status" value="1"/>
</dbReference>
<comment type="caution">
    <text evidence="5">The sequence shown here is derived from an EMBL/GenBank/DDBJ whole genome shotgun (WGS) entry which is preliminary data.</text>
</comment>
<dbReference type="InterPro" id="IPR036388">
    <property type="entry name" value="WH-like_DNA-bd_sf"/>
</dbReference>
<dbReference type="GO" id="GO:0045892">
    <property type="term" value="P:negative regulation of DNA-templated transcription"/>
    <property type="evidence" value="ECO:0007669"/>
    <property type="project" value="TreeGrafter"/>
</dbReference>
<feature type="domain" description="HTH gntR-type" evidence="4">
    <location>
        <begin position="8"/>
        <end position="76"/>
    </location>
</feature>
<dbReference type="AlphaFoldDB" id="A0A5D0RIS2"/>
<keyword evidence="6" id="KW-1185">Reference proteome</keyword>
<dbReference type="Pfam" id="PF07702">
    <property type="entry name" value="UTRA"/>
    <property type="match status" value="1"/>
</dbReference>
<evidence type="ECO:0000256" key="2">
    <source>
        <dbReference type="ARBA" id="ARBA00023125"/>
    </source>
</evidence>
<dbReference type="GO" id="GO:0003700">
    <property type="term" value="F:DNA-binding transcription factor activity"/>
    <property type="evidence" value="ECO:0007669"/>
    <property type="project" value="InterPro"/>
</dbReference>
<dbReference type="PRINTS" id="PR00035">
    <property type="entry name" value="HTHGNTR"/>
</dbReference>
<evidence type="ECO:0000313" key="6">
    <source>
        <dbReference type="Proteomes" id="UP000322080"/>
    </source>
</evidence>
<keyword evidence="1" id="KW-0805">Transcription regulation</keyword>
<dbReference type="Pfam" id="PF00392">
    <property type="entry name" value="GntR"/>
    <property type="match status" value="1"/>
</dbReference>
<dbReference type="GO" id="GO:0003677">
    <property type="term" value="F:DNA binding"/>
    <property type="evidence" value="ECO:0007669"/>
    <property type="project" value="UniProtKB-KW"/>
</dbReference>
<dbReference type="Proteomes" id="UP000322080">
    <property type="component" value="Unassembled WGS sequence"/>
</dbReference>
<evidence type="ECO:0000256" key="1">
    <source>
        <dbReference type="ARBA" id="ARBA00023015"/>
    </source>
</evidence>
<name>A0A5D0RIS2_9RHOB</name>
<evidence type="ECO:0000259" key="4">
    <source>
        <dbReference type="PROSITE" id="PS50949"/>
    </source>
</evidence>
<accession>A0A5D0RIS2</accession>
<gene>
    <name evidence="5" type="ORF">FVF75_09100</name>
</gene>
<dbReference type="InterPro" id="IPR000524">
    <property type="entry name" value="Tscrpt_reg_HTH_GntR"/>
</dbReference>
<keyword evidence="2" id="KW-0238">DNA-binding</keyword>
<dbReference type="SUPFAM" id="SSF46785">
    <property type="entry name" value="Winged helix' DNA-binding domain"/>
    <property type="match status" value="1"/>
</dbReference>
<reference evidence="5 6" key="1">
    <citation type="submission" date="2019-08" db="EMBL/GenBank/DDBJ databases">
        <title>Identification of a novel species of the genus Boseongicola.</title>
        <authorList>
            <person name="Zhang X.-Q."/>
        </authorList>
    </citation>
    <scope>NUCLEOTIDE SEQUENCE [LARGE SCALE GENOMIC DNA]</scope>
    <source>
        <strain evidence="5 6">HY14</strain>
    </source>
</reference>
<dbReference type="PANTHER" id="PTHR44846:SF1">
    <property type="entry name" value="MANNOSYL-D-GLYCERATE TRANSPORT_METABOLISM SYSTEM REPRESSOR MNGR-RELATED"/>
    <property type="match status" value="1"/>
</dbReference>
<evidence type="ECO:0000313" key="5">
    <source>
        <dbReference type="EMBL" id="TYB81527.1"/>
    </source>
</evidence>
<dbReference type="Gene3D" id="1.10.10.10">
    <property type="entry name" value="Winged helix-like DNA-binding domain superfamily/Winged helix DNA-binding domain"/>
    <property type="match status" value="1"/>
</dbReference>
<dbReference type="InterPro" id="IPR050679">
    <property type="entry name" value="Bact_HTH_transcr_reg"/>
</dbReference>
<dbReference type="SMART" id="SM00345">
    <property type="entry name" value="HTH_GNTR"/>
    <property type="match status" value="1"/>
</dbReference>
<dbReference type="PROSITE" id="PS50949">
    <property type="entry name" value="HTH_GNTR"/>
    <property type="match status" value="1"/>
</dbReference>
<protein>
    <submittedName>
        <fullName evidence="5">GntR family transcriptional regulator</fullName>
    </submittedName>
</protein>
<dbReference type="EMBL" id="VSIY01000006">
    <property type="protein sequence ID" value="TYB81527.1"/>
    <property type="molecule type" value="Genomic_DNA"/>
</dbReference>